<gene>
    <name evidence="2" type="ORF">Cni_G16595</name>
</gene>
<reference evidence="2 3" key="1">
    <citation type="submission" date="2023-10" db="EMBL/GenBank/DDBJ databases">
        <title>Chromosome-scale genome assembly provides insights into flower coloration mechanisms of Canna indica.</title>
        <authorList>
            <person name="Li C."/>
        </authorList>
    </citation>
    <scope>NUCLEOTIDE SEQUENCE [LARGE SCALE GENOMIC DNA]</scope>
    <source>
        <tissue evidence="2">Flower</tissue>
    </source>
</reference>
<dbReference type="PANTHER" id="PTHR46890:SF48">
    <property type="entry name" value="RNA-DIRECTED DNA POLYMERASE"/>
    <property type="match status" value="1"/>
</dbReference>
<dbReference type="InterPro" id="IPR052343">
    <property type="entry name" value="Retrotransposon-Effector_Assoc"/>
</dbReference>
<dbReference type="PANTHER" id="PTHR46890">
    <property type="entry name" value="NON-LTR RETROLELEMENT REVERSE TRANSCRIPTASE-LIKE PROTEIN-RELATED"/>
    <property type="match status" value="1"/>
</dbReference>
<protein>
    <recommendedName>
        <fullName evidence="1">Reverse transcriptase domain-containing protein</fullName>
    </recommendedName>
</protein>
<name>A0AAQ3QFT2_9LILI</name>
<dbReference type="InterPro" id="IPR036691">
    <property type="entry name" value="Endo/exonu/phosph_ase_sf"/>
</dbReference>
<accession>A0AAQ3QFT2</accession>
<organism evidence="2 3">
    <name type="scientific">Canna indica</name>
    <name type="common">Indian-shot</name>
    <dbReference type="NCBI Taxonomy" id="4628"/>
    <lineage>
        <taxon>Eukaryota</taxon>
        <taxon>Viridiplantae</taxon>
        <taxon>Streptophyta</taxon>
        <taxon>Embryophyta</taxon>
        <taxon>Tracheophyta</taxon>
        <taxon>Spermatophyta</taxon>
        <taxon>Magnoliopsida</taxon>
        <taxon>Liliopsida</taxon>
        <taxon>Zingiberales</taxon>
        <taxon>Cannaceae</taxon>
        <taxon>Canna</taxon>
    </lineage>
</organism>
<dbReference type="Proteomes" id="UP001327560">
    <property type="component" value="Chromosome 5"/>
</dbReference>
<evidence type="ECO:0000313" key="3">
    <source>
        <dbReference type="Proteomes" id="UP001327560"/>
    </source>
</evidence>
<dbReference type="SUPFAM" id="SSF56219">
    <property type="entry name" value="DNase I-like"/>
    <property type="match status" value="1"/>
</dbReference>
<sequence>MRCSDKKKSKVDLAFKCSWKITFAHSSMKIFRSFHARAINTNYNIEQVLDRFLGNSSWEELFPQCKASHLEVLGSDHRPIVLSSISPSEFTKIFKFDKQWLNNEEVYRIIKDTWLSPKRGTKQFQERRNANSIYQSKNKESVWTVGANNVAKVDSSFYKELFSSSDLADPSLSLEDSKGIMPKIVSSNQSTFIKDKLIYDNILVAHEIMHHLKSKLTNSVKEMALKLDMSKAYDRVEWSFIQFSVRKMGFHEHFIELLMQCISTTSFSFLSNGLVYDYFRPGWGLCQDNSLSPLLFVLCMESLTFLLSKESYQ</sequence>
<evidence type="ECO:0000259" key="1">
    <source>
        <dbReference type="Pfam" id="PF00078"/>
    </source>
</evidence>
<dbReference type="InterPro" id="IPR000477">
    <property type="entry name" value="RT_dom"/>
</dbReference>
<feature type="domain" description="Reverse transcriptase" evidence="1">
    <location>
        <begin position="183"/>
        <end position="309"/>
    </location>
</feature>
<keyword evidence="3" id="KW-1185">Reference proteome</keyword>
<dbReference type="Pfam" id="PF00078">
    <property type="entry name" value="RVT_1"/>
    <property type="match status" value="1"/>
</dbReference>
<evidence type="ECO:0000313" key="2">
    <source>
        <dbReference type="EMBL" id="WOL07846.1"/>
    </source>
</evidence>
<proteinExistence type="predicted"/>
<dbReference type="EMBL" id="CP136894">
    <property type="protein sequence ID" value="WOL07846.1"/>
    <property type="molecule type" value="Genomic_DNA"/>
</dbReference>
<dbReference type="AlphaFoldDB" id="A0AAQ3QFT2"/>